<keyword evidence="1" id="KW-0472">Membrane</keyword>
<sequence length="379" mass="44677">MKKKLFLGILFIFLGIPLIMYLAWLLTPNTKLVVAIIDKTVMDESGQEHISLNWVLNHEKFTKTSEKPYRIDTDYFGFFPGQNKDYQLKGLERFSASQITKLSNDADLVYFTDTYGVYNNDWFEGDKNGLLYGGLSDEDTELMQLMKEKQKLIIAEFNTIGSPTKHYNRKRFEDMFHLHWTGWTARYFENLDIKQNAEIPEWLVKNYNRSHKHKWPFKRSGIAFVSDDQQIVILEEGRHLQSAMPHIITEEEHQEEYSIPESIKYPFWFDIISYDKEVNEAVSIFKMDLTEQGRKELVQNGIPATFPAVTRHTGKDYSFYYFSGDFADNPVRLGSSYFKGISFFKGLFYDTRNPMERSSFFWKFYQPLLTKILVDFSNK</sequence>
<evidence type="ECO:0000256" key="1">
    <source>
        <dbReference type="SAM" id="Phobius"/>
    </source>
</evidence>
<evidence type="ECO:0000313" key="2">
    <source>
        <dbReference type="EMBL" id="APG59119.1"/>
    </source>
</evidence>
<dbReference type="AlphaFoldDB" id="A0A1L3J1X5"/>
<proteinExistence type="predicted"/>
<protein>
    <submittedName>
        <fullName evidence="2">Uncharacterized protein</fullName>
    </submittedName>
</protein>
<dbReference type="Proteomes" id="UP000182510">
    <property type="component" value="Chromosome"/>
</dbReference>
<dbReference type="EMBL" id="CP018153">
    <property type="protein sequence ID" value="APG59119.1"/>
    <property type="molecule type" value="Genomic_DNA"/>
</dbReference>
<dbReference type="RefSeq" id="WP_072551774.1">
    <property type="nucleotide sequence ID" value="NZ_CP018153.1"/>
</dbReference>
<organism evidence="2 3">
    <name type="scientific">Christiangramia salexigens</name>
    <dbReference type="NCBI Taxonomy" id="1913577"/>
    <lineage>
        <taxon>Bacteria</taxon>
        <taxon>Pseudomonadati</taxon>
        <taxon>Bacteroidota</taxon>
        <taxon>Flavobacteriia</taxon>
        <taxon>Flavobacteriales</taxon>
        <taxon>Flavobacteriaceae</taxon>
        <taxon>Christiangramia</taxon>
    </lineage>
</organism>
<dbReference type="OrthoDB" id="916275at2"/>
<reference evidence="2 3" key="1">
    <citation type="submission" date="2016-11" db="EMBL/GenBank/DDBJ databases">
        <title>Gramella sp. LPB0144 isolated from marine environment.</title>
        <authorList>
            <person name="Kim E."/>
            <person name="Yi H."/>
        </authorList>
    </citation>
    <scope>NUCLEOTIDE SEQUENCE [LARGE SCALE GENOMIC DNA]</scope>
    <source>
        <strain evidence="2 3">LPB0144</strain>
    </source>
</reference>
<keyword evidence="1" id="KW-0812">Transmembrane</keyword>
<gene>
    <name evidence="2" type="ORF">LPB144_01280</name>
</gene>
<accession>A0A1L3J1X5</accession>
<keyword evidence="1" id="KW-1133">Transmembrane helix</keyword>
<feature type="transmembrane region" description="Helical" evidence="1">
    <location>
        <begin position="5"/>
        <end position="26"/>
    </location>
</feature>
<keyword evidence="3" id="KW-1185">Reference proteome</keyword>
<dbReference type="KEGG" id="grl:LPB144_01280"/>
<dbReference type="STRING" id="1913577.LPB144_01280"/>
<name>A0A1L3J1X5_9FLAO</name>
<evidence type="ECO:0000313" key="3">
    <source>
        <dbReference type="Proteomes" id="UP000182510"/>
    </source>
</evidence>